<feature type="signal peptide" evidence="1">
    <location>
        <begin position="1"/>
        <end position="20"/>
    </location>
</feature>
<feature type="chain" id="PRO_5031028069" evidence="1">
    <location>
        <begin position="21"/>
        <end position="439"/>
    </location>
</feature>
<comment type="caution">
    <text evidence="2">The sequence shown here is derived from an EMBL/GenBank/DDBJ whole genome shotgun (WGS) entry which is preliminary data.</text>
</comment>
<dbReference type="PROSITE" id="PS51257">
    <property type="entry name" value="PROKAR_LIPOPROTEIN"/>
    <property type="match status" value="1"/>
</dbReference>
<dbReference type="Proteomes" id="UP000544222">
    <property type="component" value="Unassembled WGS sequence"/>
</dbReference>
<keyword evidence="3" id="KW-1185">Reference proteome</keyword>
<gene>
    <name evidence="2" type="ORF">FHX64_000072</name>
</gene>
<keyword evidence="1" id="KW-0732">Signal</keyword>
<dbReference type="AlphaFoldDB" id="A0A7W5DN00"/>
<protein>
    <submittedName>
        <fullName evidence="2">Pimeloyl-ACP methyl ester carboxylesterase</fullName>
    </submittedName>
</protein>
<proteinExistence type="predicted"/>
<sequence length="439" mass="48878">MNRLLFLGIMLCGMLSSCNGAGKSAKAATVVDKTDSCRADAKNKYEVYIPQRNSAGEKLPLLVILDAHGEGRFALNKFIPAANEYHLILVASDRVKNDLAGYDEAIQTMVDDVRQKYPAGKEIFLSGFSGGARMALGYALAHPVNGLILCGALASPDQISALRCPVISISGMDDFNFVETAQYLFQAQNMPANLKIELTHASHDWPDSLLLANEVGFLRLSCQAADLPAPDRVQLEAYCQKQQARMDTLAGQDDFLRAALIAHNMASTKVFDDVISFDAAYNRLISNVGYKSQLGRLRQCLANEMNLRQPYIDAFITKDKPWWQTQISTLNQQIKTERDAYTRDMYLRIKAFLGIACYSLGKQAIVQHDAVALARILTVYRMLEPENPDMFYYTAFIPYWKGDNAATVRMLKKALQAGYSDMNQLREDFPSLASECAEK</sequence>
<dbReference type="EMBL" id="JACHYB010000001">
    <property type="protein sequence ID" value="MBB3185909.1"/>
    <property type="molecule type" value="Genomic_DNA"/>
</dbReference>
<organism evidence="2 3">
    <name type="scientific">Microbacter margulisiae</name>
    <dbReference type="NCBI Taxonomy" id="1350067"/>
    <lineage>
        <taxon>Bacteria</taxon>
        <taxon>Pseudomonadati</taxon>
        <taxon>Bacteroidota</taxon>
        <taxon>Bacteroidia</taxon>
        <taxon>Bacteroidales</taxon>
        <taxon>Porphyromonadaceae</taxon>
        <taxon>Microbacter</taxon>
    </lineage>
</organism>
<accession>A0A7W5DN00</accession>
<dbReference type="SUPFAM" id="SSF53474">
    <property type="entry name" value="alpha/beta-Hydrolases"/>
    <property type="match status" value="1"/>
</dbReference>
<dbReference type="Gene3D" id="3.40.50.1820">
    <property type="entry name" value="alpha/beta hydrolase"/>
    <property type="match status" value="1"/>
</dbReference>
<evidence type="ECO:0000256" key="1">
    <source>
        <dbReference type="SAM" id="SignalP"/>
    </source>
</evidence>
<evidence type="ECO:0000313" key="3">
    <source>
        <dbReference type="Proteomes" id="UP000544222"/>
    </source>
</evidence>
<dbReference type="InterPro" id="IPR029058">
    <property type="entry name" value="AB_hydrolase_fold"/>
</dbReference>
<name>A0A7W5DN00_9PORP</name>
<evidence type="ECO:0000313" key="2">
    <source>
        <dbReference type="EMBL" id="MBB3185909.1"/>
    </source>
</evidence>
<reference evidence="2 3" key="1">
    <citation type="submission" date="2020-08" db="EMBL/GenBank/DDBJ databases">
        <title>Genomic Encyclopedia of Type Strains, Phase IV (KMG-IV): sequencing the most valuable type-strain genomes for metagenomic binning, comparative biology and taxonomic classification.</title>
        <authorList>
            <person name="Goeker M."/>
        </authorList>
    </citation>
    <scope>NUCLEOTIDE SEQUENCE [LARGE SCALE GENOMIC DNA]</scope>
    <source>
        <strain evidence="2 3">DSM 27471</strain>
    </source>
</reference>
<dbReference type="RefSeq" id="WP_183411859.1">
    <property type="nucleotide sequence ID" value="NZ_JACHYB010000001.1"/>
</dbReference>